<reference evidence="1 2" key="1">
    <citation type="journal article" date="2018" name="Science">
        <title>The opium poppy genome and morphinan production.</title>
        <authorList>
            <person name="Guo L."/>
            <person name="Winzer T."/>
            <person name="Yang X."/>
            <person name="Li Y."/>
            <person name="Ning Z."/>
            <person name="He Z."/>
            <person name="Teodor R."/>
            <person name="Lu Y."/>
            <person name="Bowser T.A."/>
            <person name="Graham I.A."/>
            <person name="Ye K."/>
        </authorList>
    </citation>
    <scope>NUCLEOTIDE SEQUENCE [LARGE SCALE GENOMIC DNA]</scope>
    <source>
        <strain evidence="2">cv. HN1</strain>
        <tissue evidence="1">Leaves</tissue>
    </source>
</reference>
<accession>A0A4Y7JH21</accession>
<dbReference type="Gramene" id="RZC60057">
    <property type="protein sequence ID" value="RZC60057"/>
    <property type="gene ID" value="C5167_021812"/>
</dbReference>
<dbReference type="AlphaFoldDB" id="A0A4Y7JH21"/>
<dbReference type="Proteomes" id="UP000316621">
    <property type="component" value="Chromosome 5"/>
</dbReference>
<dbReference type="OrthoDB" id="5977668at2759"/>
<proteinExistence type="predicted"/>
<dbReference type="EMBL" id="CM010719">
    <property type="protein sequence ID" value="RZC60057.1"/>
    <property type="molecule type" value="Genomic_DNA"/>
</dbReference>
<gene>
    <name evidence="1" type="ORF">C5167_021812</name>
</gene>
<keyword evidence="2" id="KW-1185">Reference proteome</keyword>
<evidence type="ECO:0000313" key="1">
    <source>
        <dbReference type="EMBL" id="RZC60057.1"/>
    </source>
</evidence>
<evidence type="ECO:0000313" key="2">
    <source>
        <dbReference type="Proteomes" id="UP000316621"/>
    </source>
</evidence>
<organism evidence="1 2">
    <name type="scientific">Papaver somniferum</name>
    <name type="common">Opium poppy</name>
    <dbReference type="NCBI Taxonomy" id="3469"/>
    <lineage>
        <taxon>Eukaryota</taxon>
        <taxon>Viridiplantae</taxon>
        <taxon>Streptophyta</taxon>
        <taxon>Embryophyta</taxon>
        <taxon>Tracheophyta</taxon>
        <taxon>Spermatophyta</taxon>
        <taxon>Magnoliopsida</taxon>
        <taxon>Ranunculales</taxon>
        <taxon>Papaveraceae</taxon>
        <taxon>Papaveroideae</taxon>
        <taxon>Papaver</taxon>
    </lineage>
</organism>
<protein>
    <submittedName>
        <fullName evidence="1">Uncharacterized protein</fullName>
    </submittedName>
</protein>
<sequence>MDTSNMSFSVSLRQKQGYGEAETVFQAHFLKRELLLILTSGEGSEKFKFKEDVTQYIGLPESNPDIDLNQTLAYLVGQRAIWRRQPRFRYGKVEKAGSKGKCLFKSQVLNVGNYKRACRSSYRT</sequence>
<name>A0A4Y7JH21_PAPSO</name>